<comment type="subcellular location">
    <subcellularLocation>
        <location evidence="5 7">Cytoplasm</location>
    </subcellularLocation>
</comment>
<feature type="binding site" evidence="5">
    <location>
        <position position="192"/>
    </location>
    <ligand>
        <name>ATP</name>
        <dbReference type="ChEBI" id="CHEBI:30616"/>
    </ligand>
</feature>
<evidence type="ECO:0000256" key="6">
    <source>
        <dbReference type="RuleBase" id="RU003330"/>
    </source>
</evidence>
<keyword evidence="1 5" id="KW-0808">Transferase</keyword>
<gene>
    <name evidence="5" type="primary">adk</name>
    <name evidence="8" type="ORF">E1218_03210</name>
</gene>
<dbReference type="EC" id="2.7.4.3" evidence="5 7"/>
<evidence type="ECO:0000313" key="8">
    <source>
        <dbReference type="EMBL" id="TDD29788.1"/>
    </source>
</evidence>
<comment type="catalytic activity">
    <reaction evidence="5 7">
        <text>AMP + ATP = 2 ADP</text>
        <dbReference type="Rhea" id="RHEA:12973"/>
        <dbReference type="ChEBI" id="CHEBI:30616"/>
        <dbReference type="ChEBI" id="CHEBI:456215"/>
        <dbReference type="ChEBI" id="CHEBI:456216"/>
        <dbReference type="EC" id="2.7.4.3"/>
    </reaction>
</comment>
<proteinExistence type="inferred from homology"/>
<dbReference type="SUPFAM" id="SSF52540">
    <property type="entry name" value="P-loop containing nucleoside triphosphate hydrolases"/>
    <property type="match status" value="1"/>
</dbReference>
<dbReference type="NCBIfam" id="NF011100">
    <property type="entry name" value="PRK14527.1"/>
    <property type="match status" value="1"/>
</dbReference>
<dbReference type="CDD" id="cd01428">
    <property type="entry name" value="ADK"/>
    <property type="match status" value="1"/>
</dbReference>
<feature type="binding site" evidence="5">
    <location>
        <position position="117"/>
    </location>
    <ligand>
        <name>AMP</name>
        <dbReference type="ChEBI" id="CHEBI:456215"/>
    </ligand>
</feature>
<feature type="binding site" evidence="5">
    <location>
        <begin position="35"/>
        <end position="40"/>
    </location>
    <ligand>
        <name>ATP</name>
        <dbReference type="ChEBI" id="CHEBI:30616"/>
    </ligand>
</feature>
<organism evidence="8 9">
    <name type="scientific">Kribbella turkmenica</name>
    <dbReference type="NCBI Taxonomy" id="2530375"/>
    <lineage>
        <taxon>Bacteria</taxon>
        <taxon>Bacillati</taxon>
        <taxon>Actinomycetota</taxon>
        <taxon>Actinomycetes</taxon>
        <taxon>Propionibacteriales</taxon>
        <taxon>Kribbellaceae</taxon>
        <taxon>Kribbella</taxon>
    </lineage>
</organism>
<keyword evidence="2 5" id="KW-0545">Nucleotide biosynthesis</keyword>
<dbReference type="InterPro" id="IPR033690">
    <property type="entry name" value="Adenylat_kinase_CS"/>
</dbReference>
<dbReference type="HAMAP" id="MF_00235">
    <property type="entry name" value="Adenylate_kinase_Adk"/>
    <property type="match status" value="1"/>
</dbReference>
<evidence type="ECO:0000313" key="9">
    <source>
        <dbReference type="Proteomes" id="UP000295172"/>
    </source>
</evidence>
<dbReference type="GO" id="GO:0044209">
    <property type="term" value="P:AMP salvage"/>
    <property type="evidence" value="ECO:0007669"/>
    <property type="project" value="UniProtKB-UniRule"/>
</dbReference>
<keyword evidence="5" id="KW-0963">Cytoplasm</keyword>
<dbReference type="UniPathway" id="UPA00588">
    <property type="reaction ID" value="UER00649"/>
</dbReference>
<keyword evidence="4 5" id="KW-0418">Kinase</keyword>
<feature type="binding site" evidence="5">
    <location>
        <position position="164"/>
    </location>
    <ligand>
        <name>AMP</name>
        <dbReference type="ChEBI" id="CHEBI:456215"/>
    </ligand>
</feature>
<dbReference type="NCBIfam" id="NF001381">
    <property type="entry name" value="PRK00279.1-3"/>
    <property type="match status" value="1"/>
</dbReference>
<dbReference type="InterPro" id="IPR000850">
    <property type="entry name" value="Adenylat/UMP-CMP_kin"/>
</dbReference>
<comment type="pathway">
    <text evidence="5">Purine metabolism; AMP biosynthesis via salvage pathway; AMP from ADP: step 1/1.</text>
</comment>
<comment type="similarity">
    <text evidence="5 6">Belongs to the adenylate kinase family.</text>
</comment>
<feature type="binding site" evidence="5">
    <location>
        <position position="153"/>
    </location>
    <ligand>
        <name>AMP</name>
        <dbReference type="ChEBI" id="CHEBI:456215"/>
    </ligand>
</feature>
<reference evidence="8 9" key="1">
    <citation type="submission" date="2019-02" db="EMBL/GenBank/DDBJ databases">
        <title>Draft genome sequences of novel Actinobacteria.</title>
        <authorList>
            <person name="Sahin N."/>
            <person name="Ay H."/>
            <person name="Saygin H."/>
        </authorList>
    </citation>
    <scope>NUCLEOTIDE SEQUENCE [LARGE SCALE GENOMIC DNA]</scope>
    <source>
        <strain evidence="8 9">16K104</strain>
    </source>
</reference>
<evidence type="ECO:0000256" key="3">
    <source>
        <dbReference type="ARBA" id="ARBA00022741"/>
    </source>
</evidence>
<sequence>MYAVPPARKFSYSVETYRESGAQTVTTVVLMGPPGAGKGTHAEHLAGRLGVPVISTGDIFRAQVAAGTDLGRTAQRYLDAGEYVPDEVTNAMVRERLAADDCRPGFLLDGYPRTLDQVAVLDEIRGVDAVVVLRVDHEHLVRRLLRRAETEHRSDDTEDVIRRRLQVYSDQTVPLISVYDERGLLREVDGNGEIHEVRHRLLHVAGALTPAE</sequence>
<comment type="subunit">
    <text evidence="5 7">Monomer.</text>
</comment>
<dbReference type="AlphaFoldDB" id="A0A4R4XFU4"/>
<dbReference type="GO" id="GO:0004017">
    <property type="term" value="F:AMP kinase activity"/>
    <property type="evidence" value="ECO:0007669"/>
    <property type="project" value="UniProtKB-UniRule"/>
</dbReference>
<keyword evidence="3 5" id="KW-0547">Nucleotide-binding</keyword>
<comment type="function">
    <text evidence="5">Catalyzes the reversible transfer of the terminal phosphate group between ATP and AMP. Plays an important role in cellular energy homeostasis and in adenine nucleotide metabolism.</text>
</comment>
<feature type="region of interest" description="NMP" evidence="5">
    <location>
        <begin position="55"/>
        <end position="84"/>
    </location>
</feature>
<evidence type="ECO:0000256" key="4">
    <source>
        <dbReference type="ARBA" id="ARBA00022777"/>
    </source>
</evidence>
<accession>A0A4R4XFU4</accession>
<feature type="binding site" evidence="5">
    <location>
        <begin position="82"/>
        <end position="84"/>
    </location>
    <ligand>
        <name>AMP</name>
        <dbReference type="ChEBI" id="CHEBI:456215"/>
    </ligand>
</feature>
<dbReference type="PANTHER" id="PTHR23359">
    <property type="entry name" value="NUCLEOTIDE KINASE"/>
    <property type="match status" value="1"/>
</dbReference>
<dbReference type="NCBIfam" id="NF011104">
    <property type="entry name" value="PRK14531.1"/>
    <property type="match status" value="1"/>
</dbReference>
<protein>
    <recommendedName>
        <fullName evidence="5 7">Adenylate kinase</fullName>
        <shortName evidence="5">AK</shortName>
        <ecNumber evidence="5 7">2.7.4.3</ecNumber>
    </recommendedName>
    <alternativeName>
        <fullName evidence="5">ATP-AMP transphosphorylase</fullName>
    </alternativeName>
    <alternativeName>
        <fullName evidence="5">ATP:AMP phosphotransferase</fullName>
    </alternativeName>
    <alternativeName>
        <fullName evidence="5">Adenylate monophosphate kinase</fullName>
    </alternativeName>
</protein>
<keyword evidence="9" id="KW-1185">Reference proteome</keyword>
<comment type="caution">
    <text evidence="8">The sequence shown here is derived from an EMBL/GenBank/DDBJ whole genome shotgun (WGS) entry which is preliminary data.</text>
</comment>
<comment type="caution">
    <text evidence="5">Lacks conserved residue(s) required for the propagation of feature annotation.</text>
</comment>
<dbReference type="Proteomes" id="UP000295172">
    <property type="component" value="Unassembled WGS sequence"/>
</dbReference>
<name>A0A4R4XFU4_9ACTN</name>
<evidence type="ECO:0000256" key="5">
    <source>
        <dbReference type="HAMAP-Rule" id="MF_00235"/>
    </source>
</evidence>
<comment type="domain">
    <text evidence="5">Consists of three domains, a large central CORE domain and two small peripheral domains, NMPbind and LID, which undergo movements during catalysis. The LID domain closes over the site of phosphoryl transfer upon ATP binding. Assembling and dissambling the active center during each catalytic cycle provides an effective means to prevent ATP hydrolysis.</text>
</comment>
<feature type="binding site" evidence="5">
    <location>
        <position position="61"/>
    </location>
    <ligand>
        <name>AMP</name>
        <dbReference type="ChEBI" id="CHEBI:456215"/>
    </ligand>
</feature>
<dbReference type="GO" id="GO:0005524">
    <property type="term" value="F:ATP binding"/>
    <property type="evidence" value="ECO:0007669"/>
    <property type="project" value="UniProtKB-UniRule"/>
</dbReference>
<evidence type="ECO:0000256" key="1">
    <source>
        <dbReference type="ARBA" id="ARBA00022679"/>
    </source>
</evidence>
<dbReference type="InterPro" id="IPR027417">
    <property type="entry name" value="P-loop_NTPase"/>
</dbReference>
<evidence type="ECO:0000256" key="2">
    <source>
        <dbReference type="ARBA" id="ARBA00022727"/>
    </source>
</evidence>
<keyword evidence="5 7" id="KW-0067">ATP-binding</keyword>
<dbReference type="OrthoDB" id="9805030at2"/>
<feature type="binding site" evidence="5">
    <location>
        <begin position="110"/>
        <end position="113"/>
    </location>
    <ligand>
        <name>AMP</name>
        <dbReference type="ChEBI" id="CHEBI:456215"/>
    </ligand>
</feature>
<dbReference type="PRINTS" id="PR00094">
    <property type="entry name" value="ADENYLTKNASE"/>
</dbReference>
<dbReference type="EMBL" id="SMKR01000008">
    <property type="protein sequence ID" value="TDD29788.1"/>
    <property type="molecule type" value="Genomic_DNA"/>
</dbReference>
<dbReference type="NCBIfam" id="NF011105">
    <property type="entry name" value="PRK14532.1"/>
    <property type="match status" value="1"/>
</dbReference>
<dbReference type="Pfam" id="PF00406">
    <property type="entry name" value="ADK"/>
    <property type="match status" value="1"/>
</dbReference>
<feature type="binding site" evidence="5">
    <location>
        <position position="147"/>
    </location>
    <ligand>
        <name>ATP</name>
        <dbReference type="ChEBI" id="CHEBI:30616"/>
    </ligand>
</feature>
<dbReference type="Gene3D" id="3.40.50.300">
    <property type="entry name" value="P-loop containing nucleotide triphosphate hydrolases"/>
    <property type="match status" value="1"/>
</dbReference>
<evidence type="ECO:0000256" key="7">
    <source>
        <dbReference type="RuleBase" id="RU003331"/>
    </source>
</evidence>
<feature type="binding site" evidence="5">
    <location>
        <position position="56"/>
    </location>
    <ligand>
        <name>AMP</name>
        <dbReference type="ChEBI" id="CHEBI:456215"/>
    </ligand>
</feature>
<dbReference type="PROSITE" id="PS00113">
    <property type="entry name" value="ADENYLATE_KINASE"/>
    <property type="match status" value="1"/>
</dbReference>
<dbReference type="GO" id="GO:0005737">
    <property type="term" value="C:cytoplasm"/>
    <property type="evidence" value="ECO:0007669"/>
    <property type="project" value="UniProtKB-SubCell"/>
</dbReference>